<comment type="caution">
    <text evidence="1">The sequence shown here is derived from an EMBL/GenBank/DDBJ whole genome shotgun (WGS) entry which is preliminary data.</text>
</comment>
<accession>A0AAW1HFF8</accession>
<evidence type="ECO:0000313" key="1">
    <source>
        <dbReference type="EMBL" id="KAK9675043.1"/>
    </source>
</evidence>
<keyword evidence="2" id="KW-1185">Reference proteome</keyword>
<dbReference type="EMBL" id="JASPKY010001311">
    <property type="protein sequence ID" value="KAK9675043.1"/>
    <property type="molecule type" value="Genomic_DNA"/>
</dbReference>
<name>A0AAW1HFF8_POPJA</name>
<sequence length="62" mass="7272">AAQKDLEPTNFIEAMSSKCSDKWRTAMKEEMQAFEESDTWDLVRLPPGKRTIDTRWVLRVLD</sequence>
<gene>
    <name evidence="1" type="ORF">QE152_g40689</name>
</gene>
<dbReference type="AlphaFoldDB" id="A0AAW1HFF8"/>
<feature type="non-terminal residue" evidence="1">
    <location>
        <position position="1"/>
    </location>
</feature>
<protein>
    <recommendedName>
        <fullName evidence="3">Gag-pol polyprotein</fullName>
    </recommendedName>
</protein>
<organism evidence="1 2">
    <name type="scientific">Popillia japonica</name>
    <name type="common">Japanese beetle</name>
    <dbReference type="NCBI Taxonomy" id="7064"/>
    <lineage>
        <taxon>Eukaryota</taxon>
        <taxon>Metazoa</taxon>
        <taxon>Ecdysozoa</taxon>
        <taxon>Arthropoda</taxon>
        <taxon>Hexapoda</taxon>
        <taxon>Insecta</taxon>
        <taxon>Pterygota</taxon>
        <taxon>Neoptera</taxon>
        <taxon>Endopterygota</taxon>
        <taxon>Coleoptera</taxon>
        <taxon>Polyphaga</taxon>
        <taxon>Scarabaeiformia</taxon>
        <taxon>Scarabaeidae</taxon>
        <taxon>Rutelinae</taxon>
        <taxon>Popillia</taxon>
    </lineage>
</organism>
<proteinExistence type="predicted"/>
<evidence type="ECO:0000313" key="2">
    <source>
        <dbReference type="Proteomes" id="UP001458880"/>
    </source>
</evidence>
<dbReference type="Proteomes" id="UP001458880">
    <property type="component" value="Unassembled WGS sequence"/>
</dbReference>
<reference evidence="1 2" key="1">
    <citation type="journal article" date="2024" name="BMC Genomics">
        <title>De novo assembly and annotation of Popillia japonica's genome with initial clues to its potential as an invasive pest.</title>
        <authorList>
            <person name="Cucini C."/>
            <person name="Boschi S."/>
            <person name="Funari R."/>
            <person name="Cardaioli E."/>
            <person name="Iannotti N."/>
            <person name="Marturano G."/>
            <person name="Paoli F."/>
            <person name="Bruttini M."/>
            <person name="Carapelli A."/>
            <person name="Frati F."/>
            <person name="Nardi F."/>
        </authorList>
    </citation>
    <scope>NUCLEOTIDE SEQUENCE [LARGE SCALE GENOMIC DNA]</scope>
    <source>
        <strain evidence="1">DMR45628</strain>
    </source>
</reference>
<evidence type="ECO:0008006" key="3">
    <source>
        <dbReference type="Google" id="ProtNLM"/>
    </source>
</evidence>